<sequence>MPSPFALIARHRAGPCPHFDPAAIGVDPDEYLALSEARYADIRSHAFKQIVWADPNGKTRSPISIIYIHGFSATAGELRPLPDLVATSLGANLFFTRLTGHGRSGDAMAEASVEEWLEDYAEALAIGERLGEKVVVMACSTGASLATYAMSLPQFSGRVAAAVFLSPNYGIANRGAFLLTFPFARNIARLVLGSHRQFEPTNAAHATLWTTAYPVEALLPMARLVKLAARCPVESIATPAFFIQSPSDRIVRFDKTVAVSNRWGGAHRLLDPGPIGDPERHVVAGDALSPETTRALARVIVDWLKELPSLR</sequence>
<evidence type="ECO:0000313" key="3">
    <source>
        <dbReference type="EMBL" id="MCO5956165.1"/>
    </source>
</evidence>
<proteinExistence type="predicted"/>
<evidence type="ECO:0000313" key="2">
    <source>
        <dbReference type="EMBL" id="MCM2399865.1"/>
    </source>
</evidence>
<evidence type="ECO:0000259" key="1">
    <source>
        <dbReference type="Pfam" id="PF12697"/>
    </source>
</evidence>
<dbReference type="EMBL" id="JAMQAY010000001">
    <property type="protein sequence ID" value="MCM2399865.1"/>
    <property type="molecule type" value="Genomic_DNA"/>
</dbReference>
<reference evidence="3 4" key="1">
    <citation type="submission" date="2022-06" db="EMBL/GenBank/DDBJ databases">
        <authorList>
            <person name="Sun Q."/>
        </authorList>
    </citation>
    <scope>NUCLEOTIDE SEQUENCE</scope>
    <source>
        <strain evidence="3">S101</strain>
        <strain evidence="2 4">S153</strain>
    </source>
</reference>
<dbReference type="Proteomes" id="UP001155380">
    <property type="component" value="Unassembled WGS sequence"/>
</dbReference>
<name>A0AAJ1F3Z6_9HYPH</name>
<dbReference type="SUPFAM" id="SSF53474">
    <property type="entry name" value="alpha/beta-Hydrolases"/>
    <property type="match status" value="1"/>
</dbReference>
<comment type="caution">
    <text evidence="3">The sequence shown here is derived from an EMBL/GenBank/DDBJ whole genome shotgun (WGS) entry which is preliminary data.</text>
</comment>
<dbReference type="InterPro" id="IPR029058">
    <property type="entry name" value="AB_hydrolase_fold"/>
</dbReference>
<feature type="domain" description="AB hydrolase-1" evidence="1">
    <location>
        <begin position="65"/>
        <end position="265"/>
    </location>
</feature>
<dbReference type="GO" id="GO:0016787">
    <property type="term" value="F:hydrolase activity"/>
    <property type="evidence" value="ECO:0007669"/>
    <property type="project" value="UniProtKB-KW"/>
</dbReference>
<dbReference type="EMBL" id="JAMXLX010000001">
    <property type="protein sequence ID" value="MCO5956165.1"/>
    <property type="molecule type" value="Genomic_DNA"/>
</dbReference>
<dbReference type="Pfam" id="PF12697">
    <property type="entry name" value="Abhydrolase_6"/>
    <property type="match status" value="1"/>
</dbReference>
<protein>
    <submittedName>
        <fullName evidence="3">Alpha/beta fold hydrolase</fullName>
    </submittedName>
</protein>
<evidence type="ECO:0000313" key="5">
    <source>
        <dbReference type="Proteomes" id="UP001155380"/>
    </source>
</evidence>
<dbReference type="Proteomes" id="UP001155079">
    <property type="component" value="Unassembled WGS sequence"/>
</dbReference>
<accession>A0AAJ1F3Z6</accession>
<dbReference type="Gene3D" id="3.40.50.1820">
    <property type="entry name" value="alpha/beta hydrolase"/>
    <property type="match status" value="1"/>
</dbReference>
<dbReference type="RefSeq" id="WP_250914542.1">
    <property type="nucleotide sequence ID" value="NZ_JAMQAY010000001.1"/>
</dbReference>
<gene>
    <name evidence="2" type="ORF">NBH20_01750</name>
    <name evidence="3" type="ORF">NBH21_05230</name>
</gene>
<dbReference type="AlphaFoldDB" id="A0AAJ1F3Z6"/>
<dbReference type="InterPro" id="IPR000073">
    <property type="entry name" value="AB_hydrolase_1"/>
</dbReference>
<keyword evidence="4" id="KW-1185">Reference proteome</keyword>
<organism evidence="3 5">
    <name type="scientific">Ciceribacter sichuanensis</name>
    <dbReference type="NCBI Taxonomy" id="2949647"/>
    <lineage>
        <taxon>Bacteria</taxon>
        <taxon>Pseudomonadati</taxon>
        <taxon>Pseudomonadota</taxon>
        <taxon>Alphaproteobacteria</taxon>
        <taxon>Hyphomicrobiales</taxon>
        <taxon>Rhizobiaceae</taxon>
        <taxon>Ciceribacter</taxon>
    </lineage>
</organism>
<keyword evidence="3" id="KW-0378">Hydrolase</keyword>
<evidence type="ECO:0000313" key="4">
    <source>
        <dbReference type="Proteomes" id="UP001155079"/>
    </source>
</evidence>